<dbReference type="EMBL" id="JAGPUO010000015">
    <property type="protein sequence ID" value="KAG5657957.1"/>
    <property type="molecule type" value="Genomic_DNA"/>
</dbReference>
<dbReference type="AlphaFoldDB" id="A0A9P7H3Y7"/>
<dbReference type="SUPFAM" id="SSF56601">
    <property type="entry name" value="beta-lactamase/transpeptidase-like"/>
    <property type="match status" value="1"/>
</dbReference>
<keyword evidence="3" id="KW-1185">Reference proteome</keyword>
<dbReference type="InterPro" id="IPR052907">
    <property type="entry name" value="Beta-lactamase/esterase"/>
</dbReference>
<protein>
    <recommendedName>
        <fullName evidence="1">Beta-lactamase-related domain-containing protein</fullName>
    </recommendedName>
</protein>
<dbReference type="InterPro" id="IPR001466">
    <property type="entry name" value="Beta-lactam-related"/>
</dbReference>
<feature type="domain" description="Beta-lactamase-related" evidence="1">
    <location>
        <begin position="15"/>
        <end position="359"/>
    </location>
</feature>
<evidence type="ECO:0000259" key="1">
    <source>
        <dbReference type="Pfam" id="PF00144"/>
    </source>
</evidence>
<comment type="caution">
    <text evidence="2">The sequence shown here is derived from an EMBL/GenBank/DDBJ whole genome shotgun (WGS) entry which is preliminary data.</text>
</comment>
<gene>
    <name evidence="2" type="ORF">KAF25_006908</name>
</gene>
<name>A0A9P7H3Y7_9HYPO</name>
<dbReference type="InterPro" id="IPR012338">
    <property type="entry name" value="Beta-lactam/transpept-like"/>
</dbReference>
<organism evidence="2 3">
    <name type="scientific">Fusarium avenaceum</name>
    <dbReference type="NCBI Taxonomy" id="40199"/>
    <lineage>
        <taxon>Eukaryota</taxon>
        <taxon>Fungi</taxon>
        <taxon>Dikarya</taxon>
        <taxon>Ascomycota</taxon>
        <taxon>Pezizomycotina</taxon>
        <taxon>Sordariomycetes</taxon>
        <taxon>Hypocreomycetidae</taxon>
        <taxon>Hypocreales</taxon>
        <taxon>Nectriaceae</taxon>
        <taxon>Fusarium</taxon>
        <taxon>Fusarium tricinctum species complex</taxon>
    </lineage>
</organism>
<accession>A0A9P7H3Y7</accession>
<proteinExistence type="predicted"/>
<dbReference type="PANTHER" id="PTHR43319">
    <property type="entry name" value="BETA-LACTAMASE-RELATED"/>
    <property type="match status" value="1"/>
</dbReference>
<reference evidence="2" key="1">
    <citation type="submission" date="2021-04" db="EMBL/GenBank/DDBJ databases">
        <title>Draft genome of Fusarium avenaceum strain F156N33, isolated from an atmospheric sample in Virginia.</title>
        <authorList>
            <person name="Yang S."/>
            <person name="Vinatzer B.A."/>
            <person name="Coleman J."/>
        </authorList>
    </citation>
    <scope>NUCLEOTIDE SEQUENCE</scope>
    <source>
        <strain evidence="2">F156N33</strain>
    </source>
</reference>
<dbReference type="PANTHER" id="PTHR43319:SF3">
    <property type="entry name" value="BETA-LACTAMASE-RELATED DOMAIN-CONTAINING PROTEIN"/>
    <property type="match status" value="1"/>
</dbReference>
<dbReference type="Proteomes" id="UP000782241">
    <property type="component" value="Unassembled WGS sequence"/>
</dbReference>
<dbReference type="Gene3D" id="3.40.710.10">
    <property type="entry name" value="DD-peptidase/beta-lactamase superfamily"/>
    <property type="match status" value="1"/>
</dbReference>
<evidence type="ECO:0000313" key="3">
    <source>
        <dbReference type="Proteomes" id="UP000782241"/>
    </source>
</evidence>
<evidence type="ECO:0000313" key="2">
    <source>
        <dbReference type="EMBL" id="KAG5657957.1"/>
    </source>
</evidence>
<sequence length="379" mass="41775">MNKIHGNYSPKFEEVRSLLERYVESGKELGASITVNIDGKEVVDIWGGYKDPSRTQPWEENTIVNVFSCTKTVTSLAILILVDRGLIDVNERVSHYWPEFGQNGKQDILVRHMLSHASGLSGWEDPLATEDLYDVKRSTEMLARQAPWCEPGSASGYHALSFGHLLGELVRRVSGKSLREFVAAEISDPLDVDFQIGAMEATWDRIAPIVPPEFSGITPEFEAGSVQAKTLLNPPLDPNSVNTEGWKNADLGSVNGHSNARALTRILSAISLGGSTRGIRILKEETIKLIFKESQHGEDLVLQMPIKFGIGFGLTPFVALDWLPEGNVCFWGGWGGSFVVMDLDRKMTISYTMNKMGNGLVSSDRADAYGKAIYQALNN</sequence>
<dbReference type="Pfam" id="PF00144">
    <property type="entry name" value="Beta-lactamase"/>
    <property type="match status" value="1"/>
</dbReference>